<keyword evidence="6 12" id="KW-0547">Nucleotide-binding</keyword>
<evidence type="ECO:0000256" key="12">
    <source>
        <dbReference type="HAMAP-Rule" id="MF_00419"/>
    </source>
</evidence>
<evidence type="ECO:0000256" key="11">
    <source>
        <dbReference type="ARBA" id="ARBA00052585"/>
    </source>
</evidence>
<dbReference type="InterPro" id="IPR041609">
    <property type="entry name" value="PurL_linker"/>
</dbReference>
<dbReference type="InterPro" id="IPR029062">
    <property type="entry name" value="Class_I_gatase-like"/>
</dbReference>
<keyword evidence="5 12" id="KW-0479">Metal-binding</keyword>
<keyword evidence="9 12" id="KW-0460">Magnesium</keyword>
<keyword evidence="3 12" id="KW-0963">Cytoplasm</keyword>
<keyword evidence="18" id="KW-1185">Reference proteome</keyword>
<dbReference type="eggNOG" id="COG0047">
    <property type="taxonomic scope" value="Bacteria"/>
</dbReference>
<evidence type="ECO:0000256" key="10">
    <source>
        <dbReference type="ARBA" id="ARBA00022962"/>
    </source>
</evidence>
<feature type="binding site" evidence="12">
    <location>
        <position position="903"/>
    </location>
    <ligand>
        <name>ATP</name>
        <dbReference type="ChEBI" id="CHEBI:30616"/>
    </ligand>
</feature>
<evidence type="ECO:0000256" key="9">
    <source>
        <dbReference type="ARBA" id="ARBA00022842"/>
    </source>
</evidence>
<dbReference type="EC" id="6.3.5.3" evidence="12"/>
<dbReference type="CDD" id="cd01740">
    <property type="entry name" value="GATase1_FGAR_AT"/>
    <property type="match status" value="1"/>
</dbReference>
<dbReference type="InterPro" id="IPR036921">
    <property type="entry name" value="PurM-like_N_sf"/>
</dbReference>
<evidence type="ECO:0000259" key="13">
    <source>
        <dbReference type="Pfam" id="PF02769"/>
    </source>
</evidence>
<dbReference type="FunFam" id="3.30.1330.10:FF:000005">
    <property type="entry name" value="Phosphoribosylformylglycinamidine synthase"/>
    <property type="match status" value="1"/>
</dbReference>
<dbReference type="HAMAP" id="MF_00419">
    <property type="entry name" value="PurL_1"/>
    <property type="match status" value="1"/>
</dbReference>
<comment type="subunit">
    <text evidence="12">Monomer.</text>
</comment>
<dbReference type="PROSITE" id="PS51273">
    <property type="entry name" value="GATASE_TYPE_1"/>
    <property type="match status" value="1"/>
</dbReference>
<feature type="domain" description="PurM-like C-terminal" evidence="13">
    <location>
        <begin position="442"/>
        <end position="598"/>
    </location>
</feature>
<accession>K6W8I8</accession>
<dbReference type="Pfam" id="PF22689">
    <property type="entry name" value="FGAR-AT_PurM_N-like"/>
    <property type="match status" value="1"/>
</dbReference>
<dbReference type="InterPro" id="IPR010073">
    <property type="entry name" value="PurL_large"/>
</dbReference>
<comment type="similarity">
    <text evidence="2 12">In the N-terminal section; belongs to the FGAMS family.</text>
</comment>
<keyword evidence="8 12" id="KW-0067">ATP-binding</keyword>
<comment type="pathway">
    <text evidence="1 12">Purine metabolism; IMP biosynthesis via de novo pathway; 5-amino-1-(5-phospho-D-ribosyl)imidazole from N(2)-formyl-N(1)-(5-phospho-D-ribosyl)glycinamide: step 1/2.</text>
</comment>
<feature type="binding site" evidence="12">
    <location>
        <position position="739"/>
    </location>
    <ligand>
        <name>Mg(2+)</name>
        <dbReference type="ChEBI" id="CHEBI:18420"/>
    </ligand>
</feature>
<dbReference type="STRING" id="1184609.KILIM_021_00550"/>
<evidence type="ECO:0000259" key="16">
    <source>
        <dbReference type="Pfam" id="PF22689"/>
    </source>
</evidence>
<dbReference type="Proteomes" id="UP000008366">
    <property type="component" value="Unassembled WGS sequence"/>
</dbReference>
<dbReference type="RefSeq" id="WP_006592047.1">
    <property type="nucleotide sequence ID" value="NZ_BAHD01000021.1"/>
</dbReference>
<feature type="active site" evidence="12">
    <location>
        <position position="1269"/>
    </location>
</feature>
<feature type="binding site" evidence="12">
    <location>
        <position position="901"/>
    </location>
    <ligand>
        <name>Mg(2+)</name>
        <dbReference type="ChEBI" id="CHEBI:18420"/>
    </ligand>
</feature>
<dbReference type="InterPro" id="IPR055181">
    <property type="entry name" value="FGAR-AT_PurM_N-like"/>
</dbReference>
<dbReference type="InterPro" id="IPR036604">
    <property type="entry name" value="PurS-like_sf"/>
</dbReference>
<sequence>MSAHEFTSTVVPGGNALSDFRAAALLRRLQQAAPQVSAVQARYVHWVASQQPLSEEVAAALTRILTYGEPYEGGEADALVVVAPRLGTISPWASKATDIVHNCGIDIHRVERVTEYRLTASELTDEQWAACAAILHDRMTQTVLPTREAAAALFAEREAEPMEHVNVLARGREALLEADTAYGLALSPDEIDYLVEAFTGLGRNPTDVELMMFAQANSEHCRHKIFNADFVIDGDVQPASLFGMIRHTEAVAGGPENGTVVAYKDNASIMAGGRIDRWLPQGGEHGHAGPSRYALRSDDVHVLMKVETHNHPTAISPFPGAATGAGGEIRDEGATGRGSAPKAGLTGFVVSNLHLPGTAEPWETDPYGAPEHIASPLDIMLEAPIGAAAFNNEFGRPGLGGFFRVYEQTVDGVRRGYHKPIMSAGGLGSISASQTEKVLFGEGSLLIQLGGPGMRIGMGGGAASSMAAGVNAAELDFDSVQRGNPEMQRRAQEVINHCVALGSANPILSIHDVGAGGLSNAFPELVDGAELGARFALSAVPLEESGLAPKEAWCNESQERYVLAIAPESLAEFTALCERERCPFAVVGVARADGQLVLTPEPLAEDAADLPIDMPMEVLLGKPPRMTRDVHRIARSSSDLDVDGIDDAGLRDAAYAVLRHPSVASKRFLVTIADRTVGGLSHRDQMVGPWQVPVADVAVTLSDHVGLAGQAMASGERMPLAAIDAPASGRMAVGEALTNLLAAPVTLGGVKLSCNWMAACGEPGEDAALYDTVHAVAMELCPALGISVPVGKDSLSMRTRWSDPDSGEAKQVTSPVSLVVSAFASLPDVRGTWTPQLRPDSALLLVDLGAGRDRLGGSILAQTRGEFGGATPDLDDVSRLVQLADALTVLRDHDLVTAYHDRSDGGLWATLCELAFAGSVGLNAQVDSVSALFAEELGVVLGVPADRAAEAQQVLADHGLGEVTRRIGGTSDERRVRVRVGELTLQEPVRDLAQAWDEVSWRIATLRDNPECAQQEHDGVGADDDPGLEVYTTFDPVDDIAAPYLWSGARPKVAILREQGVNSHVETAFAFDRAGFEAIDVHMTDLQSGRFDLSQAAGLVACGGFSYGDTLGAGEGWARSVLFNPALTEAFSEFFARPDTFGLGICNGCQMFAALADLIPGAQAWPRFTRNLSEQYEARLSLVEVLESPSIFFTGMAGSRIPIAVAHGEGRADFAARGDEQTVLRAARYLDNHGRVATTYPANPNGSPDGLTAVTTPDGRFTAMMPHPERVQRNAQLSWTSGPVDAESPWLRMFRNARVWVG</sequence>
<comment type="subcellular location">
    <subcellularLocation>
        <location evidence="12">Cytoplasm</location>
    </subcellularLocation>
</comment>
<evidence type="ECO:0000256" key="8">
    <source>
        <dbReference type="ARBA" id="ARBA00022840"/>
    </source>
</evidence>
<gene>
    <name evidence="12" type="primary">purL</name>
    <name evidence="17" type="ORF">KILIM_021_00550</name>
</gene>
<evidence type="ECO:0000256" key="3">
    <source>
        <dbReference type="ARBA" id="ARBA00022490"/>
    </source>
</evidence>
<dbReference type="FunFam" id="1.10.8.750:FF:000002">
    <property type="entry name" value="Phosphoribosylformylglycinamidine synthase"/>
    <property type="match status" value="1"/>
</dbReference>
<comment type="caution">
    <text evidence="17">The sequence shown here is derived from an EMBL/GenBank/DDBJ whole genome shotgun (WGS) entry which is preliminary data.</text>
</comment>
<dbReference type="InterPro" id="IPR010918">
    <property type="entry name" value="PurM-like_C_dom"/>
</dbReference>
<feature type="binding site" evidence="12">
    <location>
        <begin position="320"/>
        <end position="331"/>
    </location>
    <ligand>
        <name>ATP</name>
        <dbReference type="ChEBI" id="CHEBI:30616"/>
    </ligand>
</feature>
<evidence type="ECO:0000313" key="18">
    <source>
        <dbReference type="Proteomes" id="UP000008366"/>
    </source>
</evidence>
<dbReference type="InterPro" id="IPR040707">
    <property type="entry name" value="FGAR-AT_N"/>
</dbReference>
<dbReference type="CDD" id="cd02204">
    <property type="entry name" value="PurL_repeat2"/>
    <property type="match status" value="1"/>
</dbReference>
<name>K6W8I8_9MICO</name>
<feature type="domain" description="Phosphoribosylformylglycinamidine synthase N-terminal" evidence="15">
    <location>
        <begin position="42"/>
        <end position="154"/>
    </location>
</feature>
<dbReference type="Pfam" id="PF13507">
    <property type="entry name" value="GATase_5"/>
    <property type="match status" value="1"/>
</dbReference>
<dbReference type="Pfam" id="PF18072">
    <property type="entry name" value="FGAR-AT_linker"/>
    <property type="match status" value="1"/>
</dbReference>
<organism evidence="17 18">
    <name type="scientific">Kineosphaera limosa NBRC 100340</name>
    <dbReference type="NCBI Taxonomy" id="1184609"/>
    <lineage>
        <taxon>Bacteria</taxon>
        <taxon>Bacillati</taxon>
        <taxon>Actinomycetota</taxon>
        <taxon>Actinomycetes</taxon>
        <taxon>Micrococcales</taxon>
        <taxon>Dermatophilaceae</taxon>
        <taxon>Kineosphaera</taxon>
    </lineage>
</organism>
<dbReference type="SMART" id="SM01211">
    <property type="entry name" value="GATase_5"/>
    <property type="match status" value="1"/>
</dbReference>
<dbReference type="NCBIfam" id="TIGR01735">
    <property type="entry name" value="FGAM_synt"/>
    <property type="match status" value="1"/>
</dbReference>
<feature type="active site" evidence="12">
    <location>
        <position position="1267"/>
    </location>
</feature>
<feature type="active site" description="Nucleophile" evidence="12">
    <location>
        <position position="1146"/>
    </location>
</feature>
<keyword evidence="10 12" id="KW-0315">Glutamine amidotransferase</keyword>
<dbReference type="UniPathway" id="UPA00074">
    <property type="reaction ID" value="UER00128"/>
</dbReference>
<feature type="domain" description="PurM-like C-terminal" evidence="13">
    <location>
        <begin position="840"/>
        <end position="980"/>
    </location>
</feature>
<dbReference type="EMBL" id="BAHD01000021">
    <property type="protein sequence ID" value="GAB95515.1"/>
    <property type="molecule type" value="Genomic_DNA"/>
</dbReference>
<dbReference type="CDD" id="cd02203">
    <property type="entry name" value="PurL_repeat1"/>
    <property type="match status" value="1"/>
</dbReference>
<feature type="domain" description="Phosphoribosylformylglycinamidine synthase linker" evidence="14">
    <location>
        <begin position="177"/>
        <end position="224"/>
    </location>
</feature>
<dbReference type="PANTHER" id="PTHR10099:SF1">
    <property type="entry name" value="PHOSPHORIBOSYLFORMYLGLYCINAMIDINE SYNTHASE"/>
    <property type="match status" value="1"/>
</dbReference>
<evidence type="ECO:0000256" key="7">
    <source>
        <dbReference type="ARBA" id="ARBA00022755"/>
    </source>
</evidence>
<dbReference type="FunFam" id="3.40.50.880:FF:000008">
    <property type="entry name" value="Phosphoribosylformylglycinamidine synthase"/>
    <property type="match status" value="1"/>
</dbReference>
<comment type="caution">
    <text evidence="12">Lacks conserved residue(s) required for the propagation of feature annotation.</text>
</comment>
<comment type="catalytic activity">
    <reaction evidence="11 12">
        <text>N(2)-formyl-N(1)-(5-phospho-beta-D-ribosyl)glycinamide + L-glutamine + ATP + H2O = 2-formamido-N(1)-(5-O-phospho-beta-D-ribosyl)acetamidine + L-glutamate + ADP + phosphate + H(+)</text>
        <dbReference type="Rhea" id="RHEA:17129"/>
        <dbReference type="ChEBI" id="CHEBI:15377"/>
        <dbReference type="ChEBI" id="CHEBI:15378"/>
        <dbReference type="ChEBI" id="CHEBI:29985"/>
        <dbReference type="ChEBI" id="CHEBI:30616"/>
        <dbReference type="ChEBI" id="CHEBI:43474"/>
        <dbReference type="ChEBI" id="CHEBI:58359"/>
        <dbReference type="ChEBI" id="CHEBI:147286"/>
        <dbReference type="ChEBI" id="CHEBI:147287"/>
        <dbReference type="ChEBI" id="CHEBI:456216"/>
        <dbReference type="EC" id="6.3.5.3"/>
    </reaction>
</comment>
<dbReference type="SUPFAM" id="SSF82697">
    <property type="entry name" value="PurS-like"/>
    <property type="match status" value="1"/>
</dbReference>
<dbReference type="Gene3D" id="1.10.8.750">
    <property type="entry name" value="Phosphoribosylformylglycinamidine synthase, linker domain"/>
    <property type="match status" value="1"/>
</dbReference>
<dbReference type="InterPro" id="IPR036676">
    <property type="entry name" value="PurM-like_C_sf"/>
</dbReference>
<feature type="binding site" evidence="12">
    <location>
        <position position="735"/>
    </location>
    <ligand>
        <name>Mg(2+)</name>
        <dbReference type="ChEBI" id="CHEBI:18420"/>
    </ligand>
</feature>
<evidence type="ECO:0000256" key="5">
    <source>
        <dbReference type="ARBA" id="ARBA00022723"/>
    </source>
</evidence>
<dbReference type="NCBIfam" id="NF003672">
    <property type="entry name" value="PRK05297.1"/>
    <property type="match status" value="1"/>
</dbReference>
<keyword evidence="4 12" id="KW-0436">Ligase</keyword>
<dbReference type="PANTHER" id="PTHR10099">
    <property type="entry name" value="PHOSPHORIBOSYLFORMYLGLYCINAMIDINE SYNTHASE"/>
    <property type="match status" value="1"/>
</dbReference>
<evidence type="ECO:0000256" key="1">
    <source>
        <dbReference type="ARBA" id="ARBA00004920"/>
    </source>
</evidence>
<dbReference type="Gene3D" id="3.30.1330.10">
    <property type="entry name" value="PurM-like, N-terminal domain"/>
    <property type="match status" value="2"/>
</dbReference>
<feature type="domain" description="FGAR-AT PurM N-terminal-like" evidence="16">
    <location>
        <begin position="665"/>
        <end position="824"/>
    </location>
</feature>
<dbReference type="SUPFAM" id="SSF56042">
    <property type="entry name" value="PurM C-terminal domain-like"/>
    <property type="match status" value="2"/>
</dbReference>
<dbReference type="Pfam" id="PF18076">
    <property type="entry name" value="FGAR-AT_N"/>
    <property type="match status" value="1"/>
</dbReference>
<proteinExistence type="inferred from homology"/>
<dbReference type="GO" id="GO:0004642">
    <property type="term" value="F:phosphoribosylformylglycinamidine synthase activity"/>
    <property type="evidence" value="ECO:0007669"/>
    <property type="project" value="UniProtKB-UniRule"/>
</dbReference>
<keyword evidence="7 12" id="KW-0658">Purine biosynthesis</keyword>
<dbReference type="FunFam" id="3.90.650.10:FF:000024">
    <property type="entry name" value="Phosphoribosylformylglycinamidine synthase"/>
    <property type="match status" value="1"/>
</dbReference>
<reference evidence="17 18" key="1">
    <citation type="submission" date="2012-08" db="EMBL/GenBank/DDBJ databases">
        <title>Whole genome shotgun sequence of Kineosphaera limosa NBRC 100340.</title>
        <authorList>
            <person name="Yoshida I."/>
            <person name="Isaki S."/>
            <person name="Hosoyama A."/>
            <person name="Tsuchikane K."/>
            <person name="Katsumata H."/>
            <person name="Ando Y."/>
            <person name="Ohji S."/>
            <person name="Hamada M."/>
            <person name="Tamura T."/>
            <person name="Yamazoe A."/>
            <person name="Yamazaki S."/>
            <person name="Fujita N."/>
        </authorList>
    </citation>
    <scope>NUCLEOTIDE SEQUENCE [LARGE SCALE GENOMIC DNA]</scope>
    <source>
        <strain evidence="17 18">NBRC 100340</strain>
    </source>
</reference>
<evidence type="ECO:0000256" key="2">
    <source>
        <dbReference type="ARBA" id="ARBA00008608"/>
    </source>
</evidence>
<dbReference type="Gene3D" id="3.40.50.880">
    <property type="match status" value="1"/>
</dbReference>
<dbReference type="OrthoDB" id="9804441at2"/>
<feature type="binding site" evidence="12">
    <location>
        <position position="696"/>
    </location>
    <ligand>
        <name>Mg(2+)</name>
        <dbReference type="ChEBI" id="CHEBI:18420"/>
    </ligand>
</feature>
<evidence type="ECO:0000259" key="14">
    <source>
        <dbReference type="Pfam" id="PF18072"/>
    </source>
</evidence>
<dbReference type="SUPFAM" id="SSF109736">
    <property type="entry name" value="FGAM synthase PurL, linker domain"/>
    <property type="match status" value="1"/>
</dbReference>
<feature type="binding site" evidence="12">
    <location>
        <position position="695"/>
    </location>
    <ligand>
        <name>ATP</name>
        <dbReference type="ChEBI" id="CHEBI:30616"/>
    </ligand>
</feature>
<evidence type="ECO:0000256" key="4">
    <source>
        <dbReference type="ARBA" id="ARBA00022598"/>
    </source>
</evidence>
<dbReference type="Gene3D" id="3.90.650.10">
    <property type="entry name" value="PurM-like C-terminal domain"/>
    <property type="match status" value="2"/>
</dbReference>
<protein>
    <recommendedName>
        <fullName evidence="12">Phosphoribosylformylglycinamidine synthase</fullName>
        <shortName evidence="12">FGAM synthase</shortName>
        <shortName evidence="12">FGAMS</shortName>
        <ecNumber evidence="12">6.3.5.3</ecNumber>
    </recommendedName>
    <alternativeName>
        <fullName evidence="12">Formylglycinamide ribonucleotide amidotransferase</fullName>
        <shortName evidence="12">FGAR amidotransferase</shortName>
        <shortName evidence="12">FGAR-AT</shortName>
    </alternativeName>
</protein>
<evidence type="ECO:0000259" key="15">
    <source>
        <dbReference type="Pfam" id="PF18076"/>
    </source>
</evidence>
<dbReference type="GO" id="GO:0046872">
    <property type="term" value="F:metal ion binding"/>
    <property type="evidence" value="ECO:0007669"/>
    <property type="project" value="UniProtKB-KW"/>
</dbReference>
<dbReference type="GO" id="GO:0005524">
    <property type="term" value="F:ATP binding"/>
    <property type="evidence" value="ECO:0007669"/>
    <property type="project" value="UniProtKB-UniRule"/>
</dbReference>
<dbReference type="GO" id="GO:0005737">
    <property type="term" value="C:cytoplasm"/>
    <property type="evidence" value="ECO:0007669"/>
    <property type="project" value="UniProtKB-SubCell"/>
</dbReference>
<dbReference type="SUPFAM" id="SSF55326">
    <property type="entry name" value="PurM N-terminal domain-like"/>
    <property type="match status" value="2"/>
</dbReference>
<dbReference type="eggNOG" id="COG0046">
    <property type="taxonomic scope" value="Bacteria"/>
</dbReference>
<dbReference type="Pfam" id="PF02769">
    <property type="entry name" value="AIRS_C"/>
    <property type="match status" value="2"/>
</dbReference>
<evidence type="ECO:0000256" key="6">
    <source>
        <dbReference type="ARBA" id="ARBA00022741"/>
    </source>
</evidence>
<dbReference type="GO" id="GO:0006189">
    <property type="term" value="P:'de novo' IMP biosynthetic process"/>
    <property type="evidence" value="ECO:0007669"/>
    <property type="project" value="UniProtKB-UniRule"/>
</dbReference>
<dbReference type="SUPFAM" id="SSF52317">
    <property type="entry name" value="Class I glutamine amidotransferase-like"/>
    <property type="match status" value="1"/>
</dbReference>
<comment type="function">
    <text evidence="12">Phosphoribosylformylglycinamidine synthase involved in the purines biosynthetic pathway. Catalyzes the ATP-dependent conversion of formylglycinamide ribonucleotide (FGAR) and glutamine to yield formylglycinamidine ribonucleotide (FGAM) and glutamate.</text>
</comment>
<evidence type="ECO:0000313" key="17">
    <source>
        <dbReference type="EMBL" id="GAB95515.1"/>
    </source>
</evidence>